<dbReference type="AlphaFoldDB" id="A0A926F7F4"/>
<protein>
    <submittedName>
        <fullName evidence="1">Omp28-related outer membrane protein</fullName>
    </submittedName>
</protein>
<keyword evidence="2" id="KW-1185">Reference proteome</keyword>
<comment type="caution">
    <text evidence="1">The sequence shown here is derived from an EMBL/GenBank/DDBJ whole genome shotgun (WGS) entry which is preliminary data.</text>
</comment>
<dbReference type="RefSeq" id="WP_369411065.1">
    <property type="nucleotide sequence ID" value="NZ_JACRTF010000001.1"/>
</dbReference>
<proteinExistence type="predicted"/>
<dbReference type="EMBL" id="JACRTF010000001">
    <property type="protein sequence ID" value="MBC8593244.1"/>
    <property type="molecule type" value="Genomic_DNA"/>
</dbReference>
<evidence type="ECO:0000313" key="1">
    <source>
        <dbReference type="EMBL" id="MBC8593244.1"/>
    </source>
</evidence>
<evidence type="ECO:0000313" key="2">
    <source>
        <dbReference type="Proteomes" id="UP000651085"/>
    </source>
</evidence>
<dbReference type="Gene3D" id="2.60.40.10">
    <property type="entry name" value="Immunoglobulins"/>
    <property type="match status" value="1"/>
</dbReference>
<sequence>MQINEGESKEVTHSYQLDDKWKPENMSIIAFIYDNNGVMQTTTCEIINNNY</sequence>
<organism evidence="1 2">
    <name type="scientific">Jilunia laotingensis</name>
    <dbReference type="NCBI Taxonomy" id="2763675"/>
    <lineage>
        <taxon>Bacteria</taxon>
        <taxon>Pseudomonadati</taxon>
        <taxon>Bacteroidota</taxon>
        <taxon>Bacteroidia</taxon>
        <taxon>Bacteroidales</taxon>
        <taxon>Bacteroidaceae</taxon>
        <taxon>Jilunia</taxon>
    </lineage>
</organism>
<reference evidence="1" key="1">
    <citation type="submission" date="2020-08" db="EMBL/GenBank/DDBJ databases">
        <title>Genome public.</title>
        <authorList>
            <person name="Liu C."/>
            <person name="Sun Q."/>
        </authorList>
    </citation>
    <scope>NUCLEOTIDE SEQUENCE</scope>
    <source>
        <strain evidence="1">N12</strain>
    </source>
</reference>
<dbReference type="InterPro" id="IPR013783">
    <property type="entry name" value="Ig-like_fold"/>
</dbReference>
<dbReference type="Proteomes" id="UP000651085">
    <property type="component" value="Unassembled WGS sequence"/>
</dbReference>
<accession>A0A926F7F4</accession>
<name>A0A926F7F4_9BACT</name>
<gene>
    <name evidence="1" type="ORF">H8744_08260</name>
</gene>